<proteinExistence type="predicted"/>
<evidence type="ECO:0000313" key="2">
    <source>
        <dbReference type="Proteomes" id="UP000183410"/>
    </source>
</evidence>
<organism evidence="1 2">
    <name type="scientific">Paenibacillus algorifonticola</name>
    <dbReference type="NCBI Taxonomy" id="684063"/>
    <lineage>
        <taxon>Bacteria</taxon>
        <taxon>Bacillati</taxon>
        <taxon>Bacillota</taxon>
        <taxon>Bacilli</taxon>
        <taxon>Bacillales</taxon>
        <taxon>Paenibacillaceae</taxon>
        <taxon>Paenibacillus</taxon>
    </lineage>
</organism>
<keyword evidence="2" id="KW-1185">Reference proteome</keyword>
<sequence length="42" mass="4660">MEYRTVKAITALAVFCAAIVAVDSRLGLVELERQGEWSNCFV</sequence>
<evidence type="ECO:0000313" key="1">
    <source>
        <dbReference type="EMBL" id="SFE77049.1"/>
    </source>
</evidence>
<reference evidence="2" key="1">
    <citation type="submission" date="2016-10" db="EMBL/GenBank/DDBJ databases">
        <authorList>
            <person name="Varghese N."/>
            <person name="Submissions S."/>
        </authorList>
    </citation>
    <scope>NUCLEOTIDE SEQUENCE [LARGE SCALE GENOMIC DNA]</scope>
    <source>
        <strain evidence="2">CGMCC 1.10223</strain>
    </source>
</reference>
<accession>A0A1I2D998</accession>
<dbReference type="AlphaFoldDB" id="A0A1I2D998"/>
<dbReference type="EMBL" id="FONN01000006">
    <property type="protein sequence ID" value="SFE77049.1"/>
    <property type="molecule type" value="Genomic_DNA"/>
</dbReference>
<protein>
    <submittedName>
        <fullName evidence="1">Uncharacterized protein</fullName>
    </submittedName>
</protein>
<gene>
    <name evidence="1" type="ORF">SAMN04487969_106196</name>
</gene>
<dbReference type="Proteomes" id="UP000183410">
    <property type="component" value="Unassembled WGS sequence"/>
</dbReference>
<name>A0A1I2D998_9BACL</name>